<dbReference type="Proteomes" id="UP000054477">
    <property type="component" value="Unassembled WGS sequence"/>
</dbReference>
<protein>
    <submittedName>
        <fullName evidence="2">Uncharacterized protein</fullName>
    </submittedName>
</protein>
<proteinExistence type="predicted"/>
<evidence type="ECO:0000313" key="3">
    <source>
        <dbReference type="Proteomes" id="UP000054477"/>
    </source>
</evidence>
<evidence type="ECO:0000313" key="2">
    <source>
        <dbReference type="EMBL" id="KIK04407.1"/>
    </source>
</evidence>
<evidence type="ECO:0000256" key="1">
    <source>
        <dbReference type="SAM" id="MobiDB-lite"/>
    </source>
</evidence>
<feature type="compositionally biased region" description="Low complexity" evidence="1">
    <location>
        <begin position="26"/>
        <end position="39"/>
    </location>
</feature>
<dbReference type="AlphaFoldDB" id="A0A0C9Y2U1"/>
<feature type="region of interest" description="Disordered" evidence="1">
    <location>
        <begin position="1"/>
        <end position="62"/>
    </location>
</feature>
<reference evidence="2 3" key="1">
    <citation type="submission" date="2014-04" db="EMBL/GenBank/DDBJ databases">
        <authorList>
            <consortium name="DOE Joint Genome Institute"/>
            <person name="Kuo A."/>
            <person name="Kohler A."/>
            <person name="Nagy L.G."/>
            <person name="Floudas D."/>
            <person name="Copeland A."/>
            <person name="Barry K.W."/>
            <person name="Cichocki N."/>
            <person name="Veneault-Fourrey C."/>
            <person name="LaButti K."/>
            <person name="Lindquist E.A."/>
            <person name="Lipzen A."/>
            <person name="Lundell T."/>
            <person name="Morin E."/>
            <person name="Murat C."/>
            <person name="Sun H."/>
            <person name="Tunlid A."/>
            <person name="Henrissat B."/>
            <person name="Grigoriev I.V."/>
            <person name="Hibbett D.S."/>
            <person name="Martin F."/>
            <person name="Nordberg H.P."/>
            <person name="Cantor M.N."/>
            <person name="Hua S.X."/>
        </authorList>
    </citation>
    <scope>NUCLEOTIDE SEQUENCE [LARGE SCALE GENOMIC DNA]</scope>
    <source>
        <strain evidence="2 3">LaAM-08-1</strain>
    </source>
</reference>
<keyword evidence="3" id="KW-1185">Reference proteome</keyword>
<feature type="compositionally biased region" description="Low complexity" evidence="1">
    <location>
        <begin position="48"/>
        <end position="61"/>
    </location>
</feature>
<reference evidence="3" key="2">
    <citation type="submission" date="2015-01" db="EMBL/GenBank/DDBJ databases">
        <title>Evolutionary Origins and Diversification of the Mycorrhizal Mutualists.</title>
        <authorList>
            <consortium name="DOE Joint Genome Institute"/>
            <consortium name="Mycorrhizal Genomics Consortium"/>
            <person name="Kohler A."/>
            <person name="Kuo A."/>
            <person name="Nagy L.G."/>
            <person name="Floudas D."/>
            <person name="Copeland A."/>
            <person name="Barry K.W."/>
            <person name="Cichocki N."/>
            <person name="Veneault-Fourrey C."/>
            <person name="LaButti K."/>
            <person name="Lindquist E.A."/>
            <person name="Lipzen A."/>
            <person name="Lundell T."/>
            <person name="Morin E."/>
            <person name="Murat C."/>
            <person name="Riley R."/>
            <person name="Ohm R."/>
            <person name="Sun H."/>
            <person name="Tunlid A."/>
            <person name="Henrissat B."/>
            <person name="Grigoriev I.V."/>
            <person name="Hibbett D.S."/>
            <person name="Martin F."/>
        </authorList>
    </citation>
    <scope>NUCLEOTIDE SEQUENCE [LARGE SCALE GENOMIC DNA]</scope>
    <source>
        <strain evidence="3">LaAM-08-1</strain>
    </source>
</reference>
<name>A0A0C9Y2U1_9AGAR</name>
<dbReference type="HOGENOM" id="CLU_2158828_0_0_1"/>
<gene>
    <name evidence="2" type="ORF">K443DRAFT_4704</name>
</gene>
<sequence length="111" mass="11913">MFMLTDPPATQSAPCPFHSRPTYNLSDSDSPPFSTSDAPNTTTVTTHSPRSSSFKSFTSSPLNLTSPAFQSNTNISLVHYQPIVSAIDNSSQTTNMGLYAVERHSAGPETT</sequence>
<accession>A0A0C9Y2U1</accession>
<dbReference type="EMBL" id="KN838570">
    <property type="protein sequence ID" value="KIK04407.1"/>
    <property type="molecule type" value="Genomic_DNA"/>
</dbReference>
<organism evidence="2 3">
    <name type="scientific">Laccaria amethystina LaAM-08-1</name>
    <dbReference type="NCBI Taxonomy" id="1095629"/>
    <lineage>
        <taxon>Eukaryota</taxon>
        <taxon>Fungi</taxon>
        <taxon>Dikarya</taxon>
        <taxon>Basidiomycota</taxon>
        <taxon>Agaricomycotina</taxon>
        <taxon>Agaricomycetes</taxon>
        <taxon>Agaricomycetidae</taxon>
        <taxon>Agaricales</taxon>
        <taxon>Agaricineae</taxon>
        <taxon>Hydnangiaceae</taxon>
        <taxon>Laccaria</taxon>
    </lineage>
</organism>